<dbReference type="InterPro" id="IPR005835">
    <property type="entry name" value="NTP_transferase_dom"/>
</dbReference>
<dbReference type="Proteomes" id="UP000245469">
    <property type="component" value="Unassembled WGS sequence"/>
</dbReference>
<dbReference type="GO" id="GO:0016740">
    <property type="term" value="F:transferase activity"/>
    <property type="evidence" value="ECO:0007669"/>
    <property type="project" value="UniProtKB-KW"/>
</dbReference>
<feature type="non-terminal residue" evidence="2">
    <location>
        <position position="25"/>
    </location>
</feature>
<reference evidence="2 3" key="1">
    <citation type="submission" date="2018-03" db="EMBL/GenBank/DDBJ databases">
        <title>Genomic Encyclopedia of Archaeal and Bacterial Type Strains, Phase II (KMG-II): from individual species to whole genera.</title>
        <authorList>
            <person name="Goeker M."/>
        </authorList>
    </citation>
    <scope>NUCLEOTIDE SEQUENCE [LARGE SCALE GENOMIC DNA]</scope>
    <source>
        <strain evidence="2 3">DSM 44889</strain>
    </source>
</reference>
<dbReference type="Gene3D" id="3.90.550.10">
    <property type="entry name" value="Spore Coat Polysaccharide Biosynthesis Protein SpsA, Chain A"/>
    <property type="match status" value="1"/>
</dbReference>
<dbReference type="InterPro" id="IPR029044">
    <property type="entry name" value="Nucleotide-diphossugar_trans"/>
</dbReference>
<proteinExistence type="predicted"/>
<evidence type="ECO:0000313" key="3">
    <source>
        <dbReference type="Proteomes" id="UP000245469"/>
    </source>
</evidence>
<dbReference type="EMBL" id="QGDQ01000050">
    <property type="protein sequence ID" value="PWJ45803.1"/>
    <property type="molecule type" value="Genomic_DNA"/>
</dbReference>
<dbReference type="Pfam" id="PF00483">
    <property type="entry name" value="NTP_transferase"/>
    <property type="match status" value="1"/>
</dbReference>
<name>A0A315ZKU3_9ACTN</name>
<dbReference type="AlphaFoldDB" id="A0A315ZKU3"/>
<feature type="domain" description="Nucleotidyl transferase" evidence="1">
    <location>
        <begin position="2"/>
        <end position="25"/>
    </location>
</feature>
<sequence length="25" mass="2550">MKGIILAGGSGTRLHPLTLGTSKQL</sequence>
<protein>
    <submittedName>
        <fullName evidence="2">Nucleotidyltransferase-like protein</fullName>
    </submittedName>
</protein>
<gene>
    <name evidence="2" type="ORF">BXY45_1501</name>
</gene>
<evidence type="ECO:0000313" key="2">
    <source>
        <dbReference type="EMBL" id="PWJ45803.1"/>
    </source>
</evidence>
<comment type="caution">
    <text evidence="2">The sequence shown here is derived from an EMBL/GenBank/DDBJ whole genome shotgun (WGS) entry which is preliminary data.</text>
</comment>
<keyword evidence="3" id="KW-1185">Reference proteome</keyword>
<dbReference type="SUPFAM" id="SSF53448">
    <property type="entry name" value="Nucleotide-diphospho-sugar transferases"/>
    <property type="match status" value="1"/>
</dbReference>
<dbReference type="RefSeq" id="WP_146211275.1">
    <property type="nucleotide sequence ID" value="NZ_QGDQ01000050.1"/>
</dbReference>
<evidence type="ECO:0000259" key="1">
    <source>
        <dbReference type="Pfam" id="PF00483"/>
    </source>
</evidence>
<keyword evidence="2" id="KW-0808">Transferase</keyword>
<accession>A0A315ZKU3</accession>
<organism evidence="2 3">
    <name type="scientific">Quadrisphaera granulorum</name>
    <dbReference type="NCBI Taxonomy" id="317664"/>
    <lineage>
        <taxon>Bacteria</taxon>
        <taxon>Bacillati</taxon>
        <taxon>Actinomycetota</taxon>
        <taxon>Actinomycetes</taxon>
        <taxon>Kineosporiales</taxon>
        <taxon>Kineosporiaceae</taxon>
        <taxon>Quadrisphaera</taxon>
    </lineage>
</organism>